<accession>A0ABU5A543</accession>
<name>A0ABU5A543_9HYPH</name>
<keyword evidence="2" id="KW-1185">Reference proteome</keyword>
<proteinExistence type="predicted"/>
<comment type="caution">
    <text evidence="1">The sequence shown here is derived from an EMBL/GenBank/DDBJ whole genome shotgun (WGS) entry which is preliminary data.</text>
</comment>
<organism evidence="1 2">
    <name type="scientific">Mesorhizobium vachelliae</name>
    <dbReference type="NCBI Taxonomy" id="3072309"/>
    <lineage>
        <taxon>Bacteria</taxon>
        <taxon>Pseudomonadati</taxon>
        <taxon>Pseudomonadota</taxon>
        <taxon>Alphaproteobacteria</taxon>
        <taxon>Hyphomicrobiales</taxon>
        <taxon>Phyllobacteriaceae</taxon>
        <taxon>Mesorhizobium</taxon>
    </lineage>
</organism>
<evidence type="ECO:0008006" key="3">
    <source>
        <dbReference type="Google" id="ProtNLM"/>
    </source>
</evidence>
<dbReference type="Proteomes" id="UP001285154">
    <property type="component" value="Unassembled WGS sequence"/>
</dbReference>
<dbReference type="RefSeq" id="WP_320319266.1">
    <property type="nucleotide sequence ID" value="NZ_JAVIIR010000005.1"/>
</dbReference>
<dbReference type="EMBL" id="JAVIIQ010000006">
    <property type="protein sequence ID" value="MDX8532799.1"/>
    <property type="molecule type" value="Genomic_DNA"/>
</dbReference>
<gene>
    <name evidence="1" type="ORF">RFM42_17560</name>
</gene>
<protein>
    <recommendedName>
        <fullName evidence="3">Outer membrane lipoprotein-sorting protein</fullName>
    </recommendedName>
</protein>
<evidence type="ECO:0000313" key="2">
    <source>
        <dbReference type="Proteomes" id="UP001285154"/>
    </source>
</evidence>
<reference evidence="1 2" key="1">
    <citation type="submission" date="2023-08" db="EMBL/GenBank/DDBJ databases">
        <title>Implementing the SeqCode for naming new Mesorhizobium species isolated from Vachellia karroo root nodules.</title>
        <authorList>
            <person name="Van Lill M."/>
        </authorList>
    </citation>
    <scope>NUCLEOTIDE SEQUENCE [LARGE SCALE GENOMIC DNA]</scope>
    <source>
        <strain evidence="1 2">VK25D</strain>
    </source>
</reference>
<sequence>MRSGVHKRSRHSQFILTAVVLCFASLAIGLDARPAFTQETQARSSFRGIQLDMTEAQIEQSLDRSFSLGTQPPGPMPAEGSMNYQWRIQNDKTREYLYIAKGEQLCGKVTMSGGVAALLQLEGCYFDIGAWQMSIQDFARQLVESYGLEEGMEGRSEIRGEGSYQHEYVEYTGVRAATSERFTASYSQLSGSISLTVQPVSRATFN</sequence>
<evidence type="ECO:0000313" key="1">
    <source>
        <dbReference type="EMBL" id="MDX8532799.1"/>
    </source>
</evidence>